<evidence type="ECO:0000313" key="3">
    <source>
        <dbReference type="Proteomes" id="UP000293874"/>
    </source>
</evidence>
<evidence type="ECO:0000313" key="2">
    <source>
        <dbReference type="EMBL" id="RZS69158.1"/>
    </source>
</evidence>
<feature type="domain" description="Thioredoxin" evidence="1">
    <location>
        <begin position="1"/>
        <end position="139"/>
    </location>
</feature>
<dbReference type="InterPro" id="IPR036249">
    <property type="entry name" value="Thioredoxin-like_sf"/>
</dbReference>
<evidence type="ECO:0000259" key="1">
    <source>
        <dbReference type="PROSITE" id="PS51352"/>
    </source>
</evidence>
<name>A0A4Q7MNJ7_9BACT</name>
<dbReference type="RefSeq" id="WP_130543520.1">
    <property type="nucleotide sequence ID" value="NZ_CP042431.1"/>
</dbReference>
<keyword evidence="3" id="KW-1185">Reference proteome</keyword>
<comment type="caution">
    <text evidence="2">The sequence shown here is derived from an EMBL/GenBank/DDBJ whole genome shotgun (WGS) entry which is preliminary data.</text>
</comment>
<dbReference type="Pfam" id="PF00085">
    <property type="entry name" value="Thioredoxin"/>
    <property type="match status" value="1"/>
</dbReference>
<sequence length="363" mass="41509">MKSFILFTLLAAGVFWNAPVIAQGIKFENLTMSQAMAKASDPGAPRLIFLDCYTSWCMPCLEMAKEVFPQKECGDFFNPRFVSVKFDMEKGEGAALRKKYDVNVYPTFLILDSKGEEINRIVGKSETAEFIEKVKAAMDPNTSMAGMKATYEKKKSMMNGYPYAKALFDNGRDPSSILEELYDSSMDFERFSFTYLDLALRAVKFGSPFFRKMMLEKARIDQAVGAEMVNQIIFDKIRKDMYIVATETGAKYNIHYTPEEVENVAYTMALLKQDSQKPESHMCKIALYVVRKDLDGMIDYYKRYMWNLSPTEAFKVITDGILTSKAAGATDVQKEAIREYFRMASRSFEREAKQYQSKAEIIK</sequence>
<dbReference type="AlphaFoldDB" id="A0A4Q7MNJ7"/>
<dbReference type="InterPro" id="IPR013766">
    <property type="entry name" value="Thioredoxin_domain"/>
</dbReference>
<reference evidence="2 3" key="1">
    <citation type="submission" date="2019-02" db="EMBL/GenBank/DDBJ databases">
        <title>Genomic Encyclopedia of Type Strains, Phase IV (KMG-IV): sequencing the most valuable type-strain genomes for metagenomic binning, comparative biology and taxonomic classification.</title>
        <authorList>
            <person name="Goeker M."/>
        </authorList>
    </citation>
    <scope>NUCLEOTIDE SEQUENCE [LARGE SCALE GENOMIC DNA]</scope>
    <source>
        <strain evidence="2 3">DSM 18116</strain>
    </source>
</reference>
<protein>
    <submittedName>
        <fullName evidence="2">Thioredoxin-like protein</fullName>
    </submittedName>
</protein>
<dbReference type="OrthoDB" id="120730at2"/>
<dbReference type="SUPFAM" id="SSF52833">
    <property type="entry name" value="Thioredoxin-like"/>
    <property type="match status" value="1"/>
</dbReference>
<gene>
    <name evidence="2" type="ORF">EV199_4984</name>
</gene>
<dbReference type="Proteomes" id="UP000293874">
    <property type="component" value="Unassembled WGS sequence"/>
</dbReference>
<organism evidence="2 3">
    <name type="scientific">Pseudobacter ginsenosidimutans</name>
    <dbReference type="NCBI Taxonomy" id="661488"/>
    <lineage>
        <taxon>Bacteria</taxon>
        <taxon>Pseudomonadati</taxon>
        <taxon>Bacteroidota</taxon>
        <taxon>Chitinophagia</taxon>
        <taxon>Chitinophagales</taxon>
        <taxon>Chitinophagaceae</taxon>
        <taxon>Pseudobacter</taxon>
    </lineage>
</organism>
<dbReference type="Gene3D" id="3.40.30.10">
    <property type="entry name" value="Glutaredoxin"/>
    <property type="match status" value="1"/>
</dbReference>
<dbReference type="PROSITE" id="PS51352">
    <property type="entry name" value="THIOREDOXIN_2"/>
    <property type="match status" value="1"/>
</dbReference>
<dbReference type="EMBL" id="SGXA01000003">
    <property type="protein sequence ID" value="RZS69158.1"/>
    <property type="molecule type" value="Genomic_DNA"/>
</dbReference>
<accession>A0A4Q7MNJ7</accession>
<proteinExistence type="predicted"/>